<feature type="domain" description="NUP210 C-terminal Ig-like" evidence="1">
    <location>
        <begin position="237"/>
        <end position="321"/>
    </location>
</feature>
<feature type="domain" description="NUP210 Ig-like" evidence="2">
    <location>
        <begin position="109"/>
        <end position="196"/>
    </location>
</feature>
<dbReference type="WBParaSite" id="PDA_v2.g19176.t1">
    <property type="protein sequence ID" value="PDA_v2.g19176.t1"/>
    <property type="gene ID" value="PDA_v2.g19176"/>
</dbReference>
<organism evidence="3 4">
    <name type="scientific">Panagrolaimus davidi</name>
    <dbReference type="NCBI Taxonomy" id="227884"/>
    <lineage>
        <taxon>Eukaryota</taxon>
        <taxon>Metazoa</taxon>
        <taxon>Ecdysozoa</taxon>
        <taxon>Nematoda</taxon>
        <taxon>Chromadorea</taxon>
        <taxon>Rhabditida</taxon>
        <taxon>Tylenchina</taxon>
        <taxon>Panagrolaimomorpha</taxon>
        <taxon>Panagrolaimoidea</taxon>
        <taxon>Panagrolaimidae</taxon>
        <taxon>Panagrolaimus</taxon>
    </lineage>
</organism>
<sequence length="322" mass="35061">MVEINCIGLIKSAKTLGETTVTAVVTNGKSNDIASQDTAVVRVVSLSGIHLILSSTNVEEGDIICAHIEGLDQDETPFSFGGAQYPFTVVWKISAAEVLAFHSLLTVMHVKSLHLSMEMPVISSLASATIPTLPQGCKIQIRVQFRDSRGRLFNSANNDLKYRPHRFDLTDIVTLENNRTFDIVLKEAGETVFLFIHRNTDNAVMVSPGDASVYVKLSPEGKNATTFSSIKIRQPSFLQFINSPKYVSNIKRRVFAFPVQFGKTLNDTPQNIYGCDATDLTVFSGVLLPFDCVSSIGGSAAPISAVNFFTTRAVFDPTIGSC</sequence>
<dbReference type="Pfam" id="PF22959">
    <property type="entry name" value="Ig_NUP210_15th"/>
    <property type="match status" value="1"/>
</dbReference>
<evidence type="ECO:0000313" key="4">
    <source>
        <dbReference type="WBParaSite" id="PDA_v2.g19176.t1"/>
    </source>
</evidence>
<proteinExistence type="predicted"/>
<dbReference type="GO" id="GO:0005643">
    <property type="term" value="C:nuclear pore"/>
    <property type="evidence" value="ECO:0007669"/>
    <property type="project" value="TreeGrafter"/>
</dbReference>
<accession>A0A914PL52</accession>
<dbReference type="PANTHER" id="PTHR23019">
    <property type="entry name" value="NUCLEAR PORE MEMBRANE GLYCOPROTEIN GP210-RELATED"/>
    <property type="match status" value="1"/>
</dbReference>
<dbReference type="InterPro" id="IPR045197">
    <property type="entry name" value="NUP210-like"/>
</dbReference>
<dbReference type="InterPro" id="IPR055095">
    <property type="entry name" value="NUP210_Ig_C"/>
</dbReference>
<evidence type="ECO:0000313" key="3">
    <source>
        <dbReference type="Proteomes" id="UP000887578"/>
    </source>
</evidence>
<dbReference type="Pfam" id="PF22957">
    <property type="entry name" value="NUP210_Ig"/>
    <property type="match status" value="1"/>
</dbReference>
<protein>
    <submittedName>
        <fullName evidence="4">Uncharacterized protein</fullName>
    </submittedName>
</protein>
<evidence type="ECO:0000259" key="2">
    <source>
        <dbReference type="Pfam" id="PF22959"/>
    </source>
</evidence>
<evidence type="ECO:0000259" key="1">
    <source>
        <dbReference type="Pfam" id="PF22957"/>
    </source>
</evidence>
<dbReference type="Proteomes" id="UP000887578">
    <property type="component" value="Unplaced"/>
</dbReference>
<reference evidence="4" key="1">
    <citation type="submission" date="2022-11" db="UniProtKB">
        <authorList>
            <consortium name="WormBaseParasite"/>
        </authorList>
    </citation>
    <scope>IDENTIFICATION</scope>
</reference>
<keyword evidence="3" id="KW-1185">Reference proteome</keyword>
<dbReference type="AlphaFoldDB" id="A0A914PL52"/>
<dbReference type="InterPro" id="IPR055094">
    <property type="entry name" value="NUP210_Ig15"/>
</dbReference>
<dbReference type="PANTHER" id="PTHR23019:SF0">
    <property type="entry name" value="NUCLEAR PORE MEMBRANE GLYCOPROTEIN 210"/>
    <property type="match status" value="1"/>
</dbReference>
<name>A0A914PL52_9BILA</name>